<keyword evidence="5" id="KW-0520">NAD</keyword>
<dbReference type="PANTHER" id="PTHR43000">
    <property type="entry name" value="DTDP-D-GLUCOSE 4,6-DEHYDRATASE-RELATED"/>
    <property type="match status" value="1"/>
</dbReference>
<proteinExistence type="inferred from homology"/>
<comment type="caution">
    <text evidence="9">The sequence shown here is derived from an EMBL/GenBank/DDBJ whole genome shotgun (WGS) entry which is preliminary data.</text>
</comment>
<dbReference type="InterPro" id="IPR036291">
    <property type="entry name" value="NAD(P)-bd_dom_sf"/>
</dbReference>
<keyword evidence="6 7" id="KW-0456">Lyase</keyword>
<dbReference type="GO" id="GO:0009225">
    <property type="term" value="P:nucleotide-sugar metabolic process"/>
    <property type="evidence" value="ECO:0007669"/>
    <property type="project" value="InterPro"/>
</dbReference>
<dbReference type="Gene3D" id="3.90.25.10">
    <property type="entry name" value="UDP-galactose 4-epimerase, domain 1"/>
    <property type="match status" value="1"/>
</dbReference>
<gene>
    <name evidence="9" type="primary">rfbB</name>
    <name evidence="9" type="ORF">IAA31_05240</name>
</gene>
<feature type="domain" description="NAD(P)-binding" evidence="8">
    <location>
        <begin position="5"/>
        <end position="334"/>
    </location>
</feature>
<evidence type="ECO:0000256" key="7">
    <source>
        <dbReference type="RuleBase" id="RU004473"/>
    </source>
</evidence>
<comment type="similarity">
    <text evidence="3 7">Belongs to the NAD(P)-dependent epimerase/dehydratase family. dTDP-glucose dehydratase subfamily.</text>
</comment>
<dbReference type="AlphaFoldDB" id="A0A9E2KNZ7"/>
<evidence type="ECO:0000259" key="8">
    <source>
        <dbReference type="Pfam" id="PF16363"/>
    </source>
</evidence>
<dbReference type="EC" id="4.2.1.46" evidence="4 7"/>
<evidence type="ECO:0000313" key="9">
    <source>
        <dbReference type="EMBL" id="MBU3826875.1"/>
    </source>
</evidence>
<dbReference type="EMBL" id="JAHLFG010000058">
    <property type="protein sequence ID" value="MBU3826875.1"/>
    <property type="molecule type" value="Genomic_DNA"/>
</dbReference>
<sequence>MPHLLVTGGAGFIGTNYVYAEAARAQLPPIVVVDALHYAAGEHNLDPLIASGRVKFIKADICDRDVMQTIITREHIDTIVNFAAHTHVDRSIADPTPFVRNNVAGTCALLQAATAVFVDGKRGGRFHQISTDEVYGSLDADALPWDEKEILAPSSPYAASKASAEHFVHAFARTYGLEVTISRCSNNYGPFQHPEKLLPKALACLLQGKRIPLYGDGLQKRDWMYVDDHVRAIDLILEHGTVGETYNLGGNCECTNREILHALYEAVAALFATRPELATRYPHSFITRHLPFAQVLQEVCDRKGHDRRYSLNCTKAQQELNFRPQVGLQQGLAQVVLWYIEHENWRQNLT</sequence>
<dbReference type="SUPFAM" id="SSF51735">
    <property type="entry name" value="NAD(P)-binding Rossmann-fold domains"/>
    <property type="match status" value="1"/>
</dbReference>
<evidence type="ECO:0000256" key="6">
    <source>
        <dbReference type="ARBA" id="ARBA00023239"/>
    </source>
</evidence>
<accession>A0A9E2KNZ7</accession>
<dbReference type="PROSITE" id="PS00061">
    <property type="entry name" value="ADH_SHORT"/>
    <property type="match status" value="1"/>
</dbReference>
<dbReference type="InterPro" id="IPR016040">
    <property type="entry name" value="NAD(P)-bd_dom"/>
</dbReference>
<evidence type="ECO:0000256" key="4">
    <source>
        <dbReference type="ARBA" id="ARBA00011990"/>
    </source>
</evidence>
<name>A0A9E2KNZ7_9GAMM</name>
<dbReference type="InterPro" id="IPR005888">
    <property type="entry name" value="dTDP_Gluc_deHydtase"/>
</dbReference>
<dbReference type="Pfam" id="PF16363">
    <property type="entry name" value="GDP_Man_Dehyd"/>
    <property type="match status" value="1"/>
</dbReference>
<protein>
    <recommendedName>
        <fullName evidence="4 7">dTDP-glucose 4,6-dehydratase</fullName>
        <ecNumber evidence="4 7">4.2.1.46</ecNumber>
    </recommendedName>
</protein>
<comment type="cofactor">
    <cofactor evidence="2 7">
        <name>NAD(+)</name>
        <dbReference type="ChEBI" id="CHEBI:57540"/>
    </cofactor>
</comment>
<evidence type="ECO:0000256" key="1">
    <source>
        <dbReference type="ARBA" id="ARBA00001539"/>
    </source>
</evidence>
<dbReference type="GO" id="GO:0008460">
    <property type="term" value="F:dTDP-glucose 4,6-dehydratase activity"/>
    <property type="evidence" value="ECO:0007669"/>
    <property type="project" value="UniProtKB-EC"/>
</dbReference>
<evidence type="ECO:0000256" key="2">
    <source>
        <dbReference type="ARBA" id="ARBA00001911"/>
    </source>
</evidence>
<comment type="catalytic activity">
    <reaction evidence="1 7">
        <text>dTDP-alpha-D-glucose = dTDP-4-dehydro-6-deoxy-alpha-D-glucose + H2O</text>
        <dbReference type="Rhea" id="RHEA:17221"/>
        <dbReference type="ChEBI" id="CHEBI:15377"/>
        <dbReference type="ChEBI" id="CHEBI:57477"/>
        <dbReference type="ChEBI" id="CHEBI:57649"/>
        <dbReference type="EC" id="4.2.1.46"/>
    </reaction>
</comment>
<dbReference type="InterPro" id="IPR020904">
    <property type="entry name" value="Sc_DH/Rdtase_CS"/>
</dbReference>
<dbReference type="NCBIfam" id="TIGR01181">
    <property type="entry name" value="dTDP_gluc_dehyt"/>
    <property type="match status" value="1"/>
</dbReference>
<dbReference type="CDD" id="cd05246">
    <property type="entry name" value="dTDP_GD_SDR_e"/>
    <property type="match status" value="1"/>
</dbReference>
<dbReference type="Gene3D" id="3.40.50.720">
    <property type="entry name" value="NAD(P)-binding Rossmann-like Domain"/>
    <property type="match status" value="1"/>
</dbReference>
<dbReference type="Proteomes" id="UP000824150">
    <property type="component" value="Unassembled WGS sequence"/>
</dbReference>
<reference evidence="9" key="1">
    <citation type="journal article" date="2021" name="PeerJ">
        <title>Extensive microbial diversity within the chicken gut microbiome revealed by metagenomics and culture.</title>
        <authorList>
            <person name="Gilroy R."/>
            <person name="Ravi A."/>
            <person name="Getino M."/>
            <person name="Pursley I."/>
            <person name="Horton D.L."/>
            <person name="Alikhan N.F."/>
            <person name="Baker D."/>
            <person name="Gharbi K."/>
            <person name="Hall N."/>
            <person name="Watson M."/>
            <person name="Adriaenssens E.M."/>
            <person name="Foster-Nyarko E."/>
            <person name="Jarju S."/>
            <person name="Secka A."/>
            <person name="Antonio M."/>
            <person name="Oren A."/>
            <person name="Chaudhuri R.R."/>
            <person name="La Ragione R."/>
            <person name="Hildebrand F."/>
            <person name="Pallen M.J."/>
        </authorList>
    </citation>
    <scope>NUCLEOTIDE SEQUENCE</scope>
    <source>
        <strain evidence="9">687</strain>
    </source>
</reference>
<evidence type="ECO:0000256" key="3">
    <source>
        <dbReference type="ARBA" id="ARBA00008178"/>
    </source>
</evidence>
<reference evidence="9" key="2">
    <citation type="submission" date="2021-04" db="EMBL/GenBank/DDBJ databases">
        <authorList>
            <person name="Gilroy R."/>
        </authorList>
    </citation>
    <scope>NUCLEOTIDE SEQUENCE</scope>
    <source>
        <strain evidence="9">687</strain>
    </source>
</reference>
<evidence type="ECO:0000256" key="5">
    <source>
        <dbReference type="ARBA" id="ARBA00023027"/>
    </source>
</evidence>
<organism evidence="9 10">
    <name type="scientific">Candidatus Anaerobiospirillum merdipullorum</name>
    <dbReference type="NCBI Taxonomy" id="2838450"/>
    <lineage>
        <taxon>Bacteria</taxon>
        <taxon>Pseudomonadati</taxon>
        <taxon>Pseudomonadota</taxon>
        <taxon>Gammaproteobacteria</taxon>
        <taxon>Aeromonadales</taxon>
        <taxon>Succinivibrionaceae</taxon>
        <taxon>Anaerobiospirillum</taxon>
    </lineage>
</organism>
<evidence type="ECO:0000313" key="10">
    <source>
        <dbReference type="Proteomes" id="UP000824150"/>
    </source>
</evidence>